<evidence type="ECO:0000259" key="2">
    <source>
        <dbReference type="SMART" id="SM00952"/>
    </source>
</evidence>
<dbReference type="InterPro" id="IPR041679">
    <property type="entry name" value="DNA2/NAM7-like_C"/>
</dbReference>
<dbReference type="Gene3D" id="3.40.50.300">
    <property type="entry name" value="P-loop containing nucleotide triphosphate hydrolases"/>
    <property type="match status" value="1"/>
</dbReference>
<proteinExistence type="predicted"/>
<reference evidence="3" key="1">
    <citation type="submission" date="2019-02" db="EMBL/GenBank/DDBJ databases">
        <authorList>
            <person name="Gruber-Vodicka R. H."/>
            <person name="Seah K. B. B."/>
        </authorList>
    </citation>
    <scope>NUCLEOTIDE SEQUENCE</scope>
    <source>
        <strain evidence="3">BECK_M7</strain>
    </source>
</reference>
<sequence length="342" mass="38992">MFPVRRLRWHYRSQHESLIAFSNHTFYGGDLVLFPSPHKKSDSHGIRYSRVSNGCFVSGSRWNLEEAKAIAEAVRKHFEQWREESLGVVAMNAQQRQQIENAIEALAKEDPLFQTWLEEDALGEDPLFIKNLENVQGDERDVIFTLMTYGPSEPGGKVFQRFGPINSDVGRRRLNVLFTRSKKRMHIFSSMGSEDIVAGASAKRGVQALRDFLAFCETGSLHKTERDTGRPPDSDFEIAVMATLRDAGFECAPQVGVAGFFIDVAVIDPGNPGRYLMGIECDGATYHCTKSVRDRDRLRQAILERLGWRIHRIWSTDWFKNPRAELQPIIRELNSLKTFSNQ</sequence>
<dbReference type="InterPro" id="IPR049468">
    <property type="entry name" value="Restrct_endonuc-II-like_dom"/>
</dbReference>
<dbReference type="Gene3D" id="3.40.960.10">
    <property type="entry name" value="VSR Endonuclease"/>
    <property type="match status" value="1"/>
</dbReference>
<dbReference type="FunFam" id="3.40.960.10:FF:000002">
    <property type="entry name" value="DNA helicase related protein"/>
    <property type="match status" value="1"/>
</dbReference>
<evidence type="ECO:0000313" key="3">
    <source>
        <dbReference type="EMBL" id="VFJ86713.1"/>
    </source>
</evidence>
<dbReference type="EMBL" id="CAADFF010000004">
    <property type="protein sequence ID" value="VFJ86713.1"/>
    <property type="molecule type" value="Genomic_DNA"/>
</dbReference>
<organism evidence="3">
    <name type="scientific">Candidatus Kentrum sp. LFY</name>
    <dbReference type="NCBI Taxonomy" id="2126342"/>
    <lineage>
        <taxon>Bacteria</taxon>
        <taxon>Pseudomonadati</taxon>
        <taxon>Pseudomonadota</taxon>
        <taxon>Gammaproteobacteria</taxon>
        <taxon>Candidatus Kentrum</taxon>
    </lineage>
</organism>
<keyword evidence="1" id="KW-0175">Coiled coil</keyword>
<gene>
    <name evidence="3" type="ORF">BECKLFY1418B_GA0070995_100449</name>
</gene>
<dbReference type="InterPro" id="IPR027417">
    <property type="entry name" value="P-loop_NTPase"/>
</dbReference>
<name>A0A450U5X6_9GAMM</name>
<dbReference type="CDD" id="cd18808">
    <property type="entry name" value="SF1_C_Upf1"/>
    <property type="match status" value="1"/>
</dbReference>
<dbReference type="InterPro" id="IPR011335">
    <property type="entry name" value="Restrct_endonuc-II-like"/>
</dbReference>
<dbReference type="InterPro" id="IPR047187">
    <property type="entry name" value="SF1_C_Upf1"/>
</dbReference>
<dbReference type="Pfam" id="PF13087">
    <property type="entry name" value="AAA_12"/>
    <property type="match status" value="1"/>
</dbReference>
<dbReference type="AlphaFoldDB" id="A0A450U5X6"/>
<protein>
    <submittedName>
        <fullName evidence="3">AAA domain-containing protein</fullName>
    </submittedName>
</protein>
<dbReference type="InterPro" id="IPR013584">
    <property type="entry name" value="RAP"/>
</dbReference>
<evidence type="ECO:0000256" key="1">
    <source>
        <dbReference type="SAM" id="Coils"/>
    </source>
</evidence>
<dbReference type="SUPFAM" id="SSF52980">
    <property type="entry name" value="Restriction endonuclease-like"/>
    <property type="match status" value="1"/>
</dbReference>
<dbReference type="SUPFAM" id="SSF52540">
    <property type="entry name" value="P-loop containing nucleoside triphosphate hydrolases"/>
    <property type="match status" value="1"/>
</dbReference>
<feature type="domain" description="RAP" evidence="2">
    <location>
        <begin position="279"/>
        <end position="333"/>
    </location>
</feature>
<accession>A0A450U5X6</accession>
<dbReference type="Pfam" id="PF18741">
    <property type="entry name" value="MTES_1575"/>
    <property type="match status" value="1"/>
</dbReference>
<dbReference type="SMART" id="SM00952">
    <property type="entry name" value="RAP"/>
    <property type="match status" value="1"/>
</dbReference>
<feature type="coiled-coil region" evidence="1">
    <location>
        <begin position="64"/>
        <end position="109"/>
    </location>
</feature>